<evidence type="ECO:0000313" key="4">
    <source>
        <dbReference type="Proteomes" id="UP000436655"/>
    </source>
</evidence>
<reference evidence="3 4" key="1">
    <citation type="journal article" date="2019" name="Syst. Appl. Microbiol.">
        <title>Polyphasic characterization of two novel Lactobacillus spp. isolated from blown salami packages: Description of Lactobacillus halodurans sp. nov. and Lactobacillus salsicarnum sp. nov.</title>
        <authorList>
            <person name="Schuster J.A."/>
            <person name="Klingl A."/>
            <person name="Vogel R.F."/>
            <person name="Ehrmann M.A."/>
        </authorList>
    </citation>
    <scope>NUCLEOTIDE SEQUENCE [LARGE SCALE GENOMIC DNA]</scope>
    <source>
        <strain evidence="1 4">TMW 1.2098</strain>
        <strain evidence="2 3">TMW 1.2118</strain>
    </source>
</reference>
<evidence type="ECO:0000313" key="1">
    <source>
        <dbReference type="EMBL" id="MQS44065.1"/>
    </source>
</evidence>
<dbReference type="Proteomes" id="UP000436655">
    <property type="component" value="Unassembled WGS sequence"/>
</dbReference>
<gene>
    <name evidence="2" type="ORF">FHL02_04480</name>
    <name evidence="1" type="ORF">FHL03_01050</name>
</gene>
<reference evidence="1" key="2">
    <citation type="submission" date="2019-05" db="EMBL/GenBank/DDBJ databases">
        <authorList>
            <person name="Schuster J.A."/>
            <person name="Ehrmann M.A."/>
        </authorList>
    </citation>
    <scope>NUCLEOTIDE SEQUENCE</scope>
    <source>
        <strain evidence="1">TMW 1.2098</strain>
    </source>
</reference>
<dbReference type="EMBL" id="VDFN01000001">
    <property type="protein sequence ID" value="MQS44065.1"/>
    <property type="molecule type" value="Genomic_DNA"/>
</dbReference>
<dbReference type="InterPro" id="IPR014965">
    <property type="entry name" value="Amino_acid_metab_prot_put"/>
</dbReference>
<name>A0A5P0ZGW6_9LACO</name>
<dbReference type="RefSeq" id="WP_125702566.1">
    <property type="nucleotide sequence ID" value="NZ_JBHTOO010000003.1"/>
</dbReference>
<accession>A0A5P0ZGW6</accession>
<organism evidence="2 3">
    <name type="scientific">Companilactobacillus mishanensis</name>
    <dbReference type="NCBI Taxonomy" id="2486008"/>
    <lineage>
        <taxon>Bacteria</taxon>
        <taxon>Bacillati</taxon>
        <taxon>Bacillota</taxon>
        <taxon>Bacilli</taxon>
        <taxon>Lactobacillales</taxon>
        <taxon>Lactobacillaceae</taxon>
        <taxon>Companilactobacillus</taxon>
    </lineage>
</organism>
<dbReference type="Proteomes" id="UP000380386">
    <property type="component" value="Unassembled WGS sequence"/>
</dbReference>
<evidence type="ECO:0000313" key="3">
    <source>
        <dbReference type="Proteomes" id="UP000380386"/>
    </source>
</evidence>
<proteinExistence type="predicted"/>
<evidence type="ECO:0000313" key="2">
    <source>
        <dbReference type="EMBL" id="MQS52274.1"/>
    </source>
</evidence>
<sequence length="112" mass="12842">MEKNDAQVLGDTNVYEIAPDVKKYSLLDAGFFESNRGNFRLERPISGTSPYDARYMLKITINANLDGMRMAITDKSGLHNLNIFKGKDTQSEIDDYKFLIKYLIEKDVLIKK</sequence>
<comment type="caution">
    <text evidence="2">The sequence shown here is derived from an EMBL/GenBank/DDBJ whole genome shotgun (WGS) entry which is preliminary data.</text>
</comment>
<dbReference type="OrthoDB" id="2166222at2"/>
<dbReference type="Gene3D" id="3.30.1820.10">
    <property type="entry name" value="Lp2179-like"/>
    <property type="match status" value="1"/>
</dbReference>
<dbReference type="SUPFAM" id="SSF160800">
    <property type="entry name" value="Lp2179-like"/>
    <property type="match status" value="1"/>
</dbReference>
<evidence type="ECO:0008006" key="5">
    <source>
        <dbReference type="Google" id="ProtNLM"/>
    </source>
</evidence>
<dbReference type="EMBL" id="VDFM01000003">
    <property type="protein sequence ID" value="MQS52274.1"/>
    <property type="molecule type" value="Genomic_DNA"/>
</dbReference>
<dbReference type="AlphaFoldDB" id="A0A5P0ZGW6"/>
<dbReference type="InterPro" id="IPR035942">
    <property type="entry name" value="Lp2179-like_sf"/>
</dbReference>
<dbReference type="Pfam" id="PF08866">
    <property type="entry name" value="DUF1831"/>
    <property type="match status" value="1"/>
</dbReference>
<keyword evidence="4" id="KW-1185">Reference proteome</keyword>
<protein>
    <recommendedName>
        <fullName evidence="5">Cysteine desulfurase</fullName>
    </recommendedName>
</protein>